<evidence type="ECO:0000259" key="2">
    <source>
        <dbReference type="Pfam" id="PF19036"/>
    </source>
</evidence>
<reference evidence="5 6" key="1">
    <citation type="journal article" date="2021" name="Elife">
        <title>Chloroplast acquisition without the gene transfer in kleptoplastic sea slugs, Plakobranchus ocellatus.</title>
        <authorList>
            <person name="Maeda T."/>
            <person name="Takahashi S."/>
            <person name="Yoshida T."/>
            <person name="Shimamura S."/>
            <person name="Takaki Y."/>
            <person name="Nagai Y."/>
            <person name="Toyoda A."/>
            <person name="Suzuki Y."/>
            <person name="Arimoto A."/>
            <person name="Ishii H."/>
            <person name="Satoh N."/>
            <person name="Nishiyama T."/>
            <person name="Hasebe M."/>
            <person name="Maruyama T."/>
            <person name="Minagawa J."/>
            <person name="Obokata J."/>
            <person name="Shigenobu S."/>
        </authorList>
    </citation>
    <scope>NUCLEOTIDE SEQUENCE [LARGE SCALE GENOMIC DNA]</scope>
</reference>
<dbReference type="InterPro" id="IPR026053">
    <property type="entry name" value="HPS1"/>
</dbReference>
<name>A0AAV4B7E7_9GAST</name>
<protein>
    <submittedName>
        <fullName evidence="5">Hermansky-Pudlak syndrome 1-like protein</fullName>
    </submittedName>
</protein>
<dbReference type="Proteomes" id="UP000735302">
    <property type="component" value="Unassembled WGS sequence"/>
</dbReference>
<feature type="region of interest" description="Disordered" evidence="1">
    <location>
        <begin position="529"/>
        <end position="569"/>
    </location>
</feature>
<feature type="region of interest" description="Disordered" evidence="1">
    <location>
        <begin position="311"/>
        <end position="341"/>
    </location>
</feature>
<evidence type="ECO:0000259" key="3">
    <source>
        <dbReference type="Pfam" id="PF19037"/>
    </source>
</evidence>
<dbReference type="InterPro" id="IPR043970">
    <property type="entry name" value="FUZ/MON1/HPS1_longin_3"/>
</dbReference>
<feature type="compositionally biased region" description="Polar residues" evidence="1">
    <location>
        <begin position="252"/>
        <end position="261"/>
    </location>
</feature>
<dbReference type="PANTHER" id="PTHR12761:SF1">
    <property type="entry name" value="BLOC-3 COMPLEX MEMBER HPS1"/>
    <property type="match status" value="1"/>
</dbReference>
<feature type="domain" description="FUZ/MON1/HPS1 third Longin" evidence="4">
    <location>
        <begin position="826"/>
        <end position="900"/>
    </location>
</feature>
<evidence type="ECO:0000313" key="6">
    <source>
        <dbReference type="Proteomes" id="UP000735302"/>
    </source>
</evidence>
<dbReference type="PANTHER" id="PTHR12761">
    <property type="entry name" value="HERMANSKY-PUDLAK SYNDROME PROTEIN 1"/>
    <property type="match status" value="1"/>
</dbReference>
<dbReference type="GO" id="GO:0005085">
    <property type="term" value="F:guanyl-nucleotide exchange factor activity"/>
    <property type="evidence" value="ECO:0007669"/>
    <property type="project" value="TreeGrafter"/>
</dbReference>
<feature type="compositionally biased region" description="Low complexity" evidence="1">
    <location>
        <begin position="389"/>
        <end position="404"/>
    </location>
</feature>
<feature type="compositionally biased region" description="Polar residues" evidence="1">
    <location>
        <begin position="548"/>
        <end position="569"/>
    </location>
</feature>
<feature type="region of interest" description="Disordered" evidence="1">
    <location>
        <begin position="389"/>
        <end position="438"/>
    </location>
</feature>
<organism evidence="5 6">
    <name type="scientific">Plakobranchus ocellatus</name>
    <dbReference type="NCBI Taxonomy" id="259542"/>
    <lineage>
        <taxon>Eukaryota</taxon>
        <taxon>Metazoa</taxon>
        <taxon>Spiralia</taxon>
        <taxon>Lophotrochozoa</taxon>
        <taxon>Mollusca</taxon>
        <taxon>Gastropoda</taxon>
        <taxon>Heterobranchia</taxon>
        <taxon>Euthyneura</taxon>
        <taxon>Panpulmonata</taxon>
        <taxon>Sacoglossa</taxon>
        <taxon>Placobranchoidea</taxon>
        <taxon>Plakobranchidae</taxon>
        <taxon>Plakobranchus</taxon>
    </lineage>
</organism>
<dbReference type="GO" id="GO:0031085">
    <property type="term" value="C:BLOC-3 complex"/>
    <property type="evidence" value="ECO:0007669"/>
    <property type="project" value="TreeGrafter"/>
</dbReference>
<feature type="domain" description="FUZ/MON1/HPS1 first Longin" evidence="2">
    <location>
        <begin position="2"/>
        <end position="131"/>
    </location>
</feature>
<sequence>MKCFLVVNQLNDPCFIDYDEPFAAYLTQKAKEKGLLEDDCSENEIDPNLVMQLFSPLVLSQWLLVDQTKEPCSSVSCQNGFCFVFHHLDDLLFICINGDGTESETFLHKKIHVFMTMMRFMFGPVNEVMAQSHAYTKRAKWEFLRQMMRNWAEMADSEQSFLVEAVERMHVNQVMNEKCVEILKKSVKHMQTARETTTQHAILLAKSKLLALYSNRNANELLAKDLLSLMILSKTLHPSTDTLEDLFSKNYTGSKASSAPVNENADWGDEEYHSAPNTPKSRSPALSSVPEVEPNTEIITTEMLSKGLLDSLSAQSNSETETIKNGQSSDADFQSQKEGQEGVPSLIQMYRQKYPDSHFEKPLSETQNHPEVKPTVLCENTKKECIGESSSLGKLSSKSGTDSSQTVESIPQSEAQKSNRKGNLTQSNNLNPLKGKPDVTADVYKDAVGQERIKTTTCGTNQSDSSNFIASGHSHNVDQKPSLDQDESSKFCSPALPQGSPGINSLSTFGEASRSSSVLSNVSAGYPALSPQLDENSDYRSFPESPASELSRSVSARNNLSPTQLQRNFTETQSLSLSSSIKPNIRIAASPQLQERHNANISRTESSTQTFESVSTMVSNRSSSDIYVPQTVFLETSTCLYSPYSVDVLQVLPGLTLVLLSEVPHRVLADILYQVIHNIQDLLYGRRIKLPRSRSLNVYDIISSLLSKLYNSLKRSKGRIRALVSEINSRWEKENLKQKLLDYLEKDSRAVIPPELESAMNELYKKLKELFSHMFLTPVLYSSHVYEAIAQLKAVINAELMDYHGYLNVKVQRNITMTSYIDDFPGLVHFIFVDRHFHQMTAPSFNISLREGESMDATSYLKKKIWTMHQYVMKKLMEGYTTVMIKDGDFYFSYFLWFEDYTGNPLPVQEGLRPTNKHCIPGTLSESFYL</sequence>
<feature type="compositionally biased region" description="Polar residues" evidence="1">
    <location>
        <begin position="455"/>
        <end position="469"/>
    </location>
</feature>
<feature type="region of interest" description="Disordered" evidence="1">
    <location>
        <begin position="455"/>
        <end position="509"/>
    </location>
</feature>
<dbReference type="Pfam" id="PF19036">
    <property type="entry name" value="Fuz_longin_1"/>
    <property type="match status" value="1"/>
</dbReference>
<dbReference type="Pfam" id="PF19038">
    <property type="entry name" value="Fuz_longin_3"/>
    <property type="match status" value="1"/>
</dbReference>
<keyword evidence="6" id="KW-1185">Reference proteome</keyword>
<feature type="domain" description="FUZ/MON1/HPS1 second Longin" evidence="3">
    <location>
        <begin position="198"/>
        <end position="240"/>
    </location>
</feature>
<evidence type="ECO:0000313" key="5">
    <source>
        <dbReference type="EMBL" id="GFO14649.1"/>
    </source>
</evidence>
<accession>A0AAV4B7E7</accession>
<feature type="compositionally biased region" description="Basic and acidic residues" evidence="1">
    <location>
        <begin position="475"/>
        <end position="489"/>
    </location>
</feature>
<dbReference type="Pfam" id="PF19037">
    <property type="entry name" value="Fuz_longin_2"/>
    <property type="match status" value="1"/>
</dbReference>
<feature type="compositionally biased region" description="Polar residues" evidence="1">
    <location>
        <begin position="405"/>
        <end position="431"/>
    </location>
</feature>
<dbReference type="EMBL" id="BLXT01004580">
    <property type="protein sequence ID" value="GFO14649.1"/>
    <property type="molecule type" value="Genomic_DNA"/>
</dbReference>
<dbReference type="GO" id="GO:0016192">
    <property type="term" value="P:vesicle-mediated transport"/>
    <property type="evidence" value="ECO:0007669"/>
    <property type="project" value="InterPro"/>
</dbReference>
<feature type="region of interest" description="Disordered" evidence="1">
    <location>
        <begin position="252"/>
        <end position="292"/>
    </location>
</feature>
<comment type="caution">
    <text evidence="5">The sequence shown here is derived from an EMBL/GenBank/DDBJ whole genome shotgun (WGS) entry which is preliminary data.</text>
</comment>
<dbReference type="InterPro" id="IPR043972">
    <property type="entry name" value="FUZ/MON1/HPS1_longin_1"/>
</dbReference>
<gene>
    <name evidence="5" type="ORF">PoB_004115400</name>
</gene>
<evidence type="ECO:0000259" key="4">
    <source>
        <dbReference type="Pfam" id="PF19038"/>
    </source>
</evidence>
<evidence type="ECO:0000256" key="1">
    <source>
        <dbReference type="SAM" id="MobiDB-lite"/>
    </source>
</evidence>
<feature type="compositionally biased region" description="Polar residues" evidence="1">
    <location>
        <begin position="312"/>
        <end position="337"/>
    </location>
</feature>
<feature type="compositionally biased region" description="Polar residues" evidence="1">
    <location>
        <begin position="275"/>
        <end position="286"/>
    </location>
</feature>
<proteinExistence type="predicted"/>
<dbReference type="AlphaFoldDB" id="A0AAV4B7E7"/>
<dbReference type="InterPro" id="IPR043971">
    <property type="entry name" value="FUZ/MON1/HPS1_longin_2"/>
</dbReference>